<dbReference type="EMBL" id="CM023482">
    <property type="protein sequence ID" value="KAH6937766.1"/>
    <property type="molecule type" value="Genomic_DNA"/>
</dbReference>
<proteinExistence type="predicted"/>
<comment type="caution">
    <text evidence="1">The sequence shown here is derived from an EMBL/GenBank/DDBJ whole genome shotgun (WGS) entry which is preliminary data.</text>
</comment>
<protein>
    <submittedName>
        <fullName evidence="1">Uncharacterized protein</fullName>
    </submittedName>
</protein>
<organism evidence="1 2">
    <name type="scientific">Hyalomma asiaticum</name>
    <name type="common">Tick</name>
    <dbReference type="NCBI Taxonomy" id="266040"/>
    <lineage>
        <taxon>Eukaryota</taxon>
        <taxon>Metazoa</taxon>
        <taxon>Ecdysozoa</taxon>
        <taxon>Arthropoda</taxon>
        <taxon>Chelicerata</taxon>
        <taxon>Arachnida</taxon>
        <taxon>Acari</taxon>
        <taxon>Parasitiformes</taxon>
        <taxon>Ixodida</taxon>
        <taxon>Ixodoidea</taxon>
        <taxon>Ixodidae</taxon>
        <taxon>Hyalomminae</taxon>
        <taxon>Hyalomma</taxon>
    </lineage>
</organism>
<sequence length="137" mass="15008">MVKHVSCVVVGNVDERGAVSQVDPKTQSCATVVCLPAIDYQKVMHKPPMFLVDVMPVVEGVFGQVTRVLRDTGSNTTIVRPNLVPDRCLTGKTRNVMLLDGKRKELPEALQTPYFIGNVNALCMTNPLYDLVLGNIP</sequence>
<evidence type="ECO:0000313" key="1">
    <source>
        <dbReference type="EMBL" id="KAH6937766.1"/>
    </source>
</evidence>
<keyword evidence="2" id="KW-1185">Reference proteome</keyword>
<name>A0ACB7SUU7_HYAAI</name>
<reference evidence="1" key="1">
    <citation type="submission" date="2020-05" db="EMBL/GenBank/DDBJ databases">
        <title>Large-scale comparative analyses of tick genomes elucidate their genetic diversity and vector capacities.</title>
        <authorList>
            <person name="Jia N."/>
            <person name="Wang J."/>
            <person name="Shi W."/>
            <person name="Du L."/>
            <person name="Sun Y."/>
            <person name="Zhan W."/>
            <person name="Jiang J."/>
            <person name="Wang Q."/>
            <person name="Zhang B."/>
            <person name="Ji P."/>
            <person name="Sakyi L.B."/>
            <person name="Cui X."/>
            <person name="Yuan T."/>
            <person name="Jiang B."/>
            <person name="Yang W."/>
            <person name="Lam T.T.-Y."/>
            <person name="Chang Q."/>
            <person name="Ding S."/>
            <person name="Wang X."/>
            <person name="Zhu J."/>
            <person name="Ruan X."/>
            <person name="Zhao L."/>
            <person name="Wei J."/>
            <person name="Que T."/>
            <person name="Du C."/>
            <person name="Cheng J."/>
            <person name="Dai P."/>
            <person name="Han X."/>
            <person name="Huang E."/>
            <person name="Gao Y."/>
            <person name="Liu J."/>
            <person name="Shao H."/>
            <person name="Ye R."/>
            <person name="Li L."/>
            <person name="Wei W."/>
            <person name="Wang X."/>
            <person name="Wang C."/>
            <person name="Yang T."/>
            <person name="Huo Q."/>
            <person name="Li W."/>
            <person name="Guo W."/>
            <person name="Chen H."/>
            <person name="Zhou L."/>
            <person name="Ni X."/>
            <person name="Tian J."/>
            <person name="Zhou Y."/>
            <person name="Sheng Y."/>
            <person name="Liu T."/>
            <person name="Pan Y."/>
            <person name="Xia L."/>
            <person name="Li J."/>
            <person name="Zhao F."/>
            <person name="Cao W."/>
        </authorList>
    </citation>
    <scope>NUCLEOTIDE SEQUENCE</scope>
    <source>
        <strain evidence="1">Hyas-2018</strain>
    </source>
</reference>
<accession>A0ACB7SUU7</accession>
<gene>
    <name evidence="1" type="ORF">HPB50_004027</name>
</gene>
<evidence type="ECO:0000313" key="2">
    <source>
        <dbReference type="Proteomes" id="UP000821845"/>
    </source>
</evidence>
<dbReference type="Proteomes" id="UP000821845">
    <property type="component" value="Chromosome 2"/>
</dbReference>